<accession>A0A2G5DEX9</accession>
<evidence type="ECO:0000313" key="3">
    <source>
        <dbReference type="Proteomes" id="UP000230069"/>
    </source>
</evidence>
<dbReference type="InterPro" id="IPR055411">
    <property type="entry name" value="LRR_FXL15/At3g58940/PEG3-like"/>
</dbReference>
<dbReference type="CDD" id="cd22160">
    <property type="entry name" value="F-box_AtFBL13-like"/>
    <property type="match status" value="1"/>
</dbReference>
<dbReference type="Pfam" id="PF00646">
    <property type="entry name" value="F-box"/>
    <property type="match status" value="1"/>
</dbReference>
<dbReference type="FunCoup" id="A0A2G5DEX9">
    <property type="interactions" value="133"/>
</dbReference>
<dbReference type="STRING" id="218851.A0A2G5DEX9"/>
<dbReference type="InterPro" id="IPR053781">
    <property type="entry name" value="F-box_AtFBL13-like"/>
</dbReference>
<dbReference type="InterPro" id="IPR032675">
    <property type="entry name" value="LRR_dom_sf"/>
</dbReference>
<dbReference type="Pfam" id="PF24758">
    <property type="entry name" value="LRR_At5g56370"/>
    <property type="match status" value="1"/>
</dbReference>
<dbReference type="OrthoDB" id="612216at2759"/>
<dbReference type="Gene3D" id="1.20.1280.50">
    <property type="match status" value="1"/>
</dbReference>
<organism evidence="2 3">
    <name type="scientific">Aquilegia coerulea</name>
    <name type="common">Rocky mountain columbine</name>
    <dbReference type="NCBI Taxonomy" id="218851"/>
    <lineage>
        <taxon>Eukaryota</taxon>
        <taxon>Viridiplantae</taxon>
        <taxon>Streptophyta</taxon>
        <taxon>Embryophyta</taxon>
        <taxon>Tracheophyta</taxon>
        <taxon>Spermatophyta</taxon>
        <taxon>Magnoliopsida</taxon>
        <taxon>Ranunculales</taxon>
        <taxon>Ranunculaceae</taxon>
        <taxon>Thalictroideae</taxon>
        <taxon>Aquilegia</taxon>
    </lineage>
</organism>
<reference evidence="2 3" key="1">
    <citation type="submission" date="2017-09" db="EMBL/GenBank/DDBJ databases">
        <title>WGS assembly of Aquilegia coerulea Goldsmith.</title>
        <authorList>
            <person name="Hodges S."/>
            <person name="Kramer E."/>
            <person name="Nordborg M."/>
            <person name="Tomkins J."/>
            <person name="Borevitz J."/>
            <person name="Derieg N."/>
            <person name="Yan J."/>
            <person name="Mihaltcheva S."/>
            <person name="Hayes R.D."/>
            <person name="Rokhsar D."/>
        </authorList>
    </citation>
    <scope>NUCLEOTIDE SEQUENCE [LARGE SCALE GENOMIC DNA]</scope>
    <source>
        <strain evidence="3">cv. Goldsmith</strain>
    </source>
</reference>
<sequence>MEPARKKKNINEEEEGKDRISNLPKPILYHILSFLDMKYVVQTSILSNTWRYLWKTIPFLNFDYHTSGRDETHFQSFVSNVLNKREMQNIHFFRLTYDPIISSTTRTNYIDVEILVWLLDVIYHGVQEVYLKFKCESYDMFFGVSRIFRCKSLMTLKLDLVGKPETRDLQALDLPDTIRLPSLKTLHLQSLLFKGNEFMERIFSGCPVLETLVIRDCGLYETENVTICSTRLSYLEINSIYSYGDLYECQITISASNLKSFKCRADYSNAFCLENVSALEYADIGLGLPSNYRDSEELLELSTYQNEKFGREMMKLFGGLHNVKSLRLSALLLERMIESAMKGNYWEDGYFSKCSFHHLKFAEMYDIQGSVIELEFLKVLLMKATPLKKLILVTPKNPSPDNEKRLMNFSLTLLTLPQASSSATIDII</sequence>
<dbReference type="PROSITE" id="PS50181">
    <property type="entry name" value="FBOX"/>
    <property type="match status" value="1"/>
</dbReference>
<dbReference type="PANTHER" id="PTHR31900">
    <property type="entry name" value="F-BOX/RNI SUPERFAMILY PROTEIN-RELATED"/>
    <property type="match status" value="1"/>
</dbReference>
<proteinExistence type="predicted"/>
<dbReference type="InterPro" id="IPR036047">
    <property type="entry name" value="F-box-like_dom_sf"/>
</dbReference>
<dbReference type="Proteomes" id="UP000230069">
    <property type="component" value="Unassembled WGS sequence"/>
</dbReference>
<dbReference type="AlphaFoldDB" id="A0A2G5DEX9"/>
<dbReference type="InterPro" id="IPR050232">
    <property type="entry name" value="FBL13/AtMIF1-like"/>
</dbReference>
<dbReference type="PANTHER" id="PTHR31900:SF32">
    <property type="entry name" value="F-BOX_RNI_FBD-LIKE DOMAIN PROTEIN"/>
    <property type="match status" value="1"/>
</dbReference>
<dbReference type="InParanoid" id="A0A2G5DEX9"/>
<evidence type="ECO:0000313" key="2">
    <source>
        <dbReference type="EMBL" id="PIA42066.1"/>
    </source>
</evidence>
<dbReference type="SUPFAM" id="SSF52047">
    <property type="entry name" value="RNI-like"/>
    <property type="match status" value="1"/>
</dbReference>
<dbReference type="SUPFAM" id="SSF81383">
    <property type="entry name" value="F-box domain"/>
    <property type="match status" value="1"/>
</dbReference>
<gene>
    <name evidence="2" type="ORF">AQUCO_02100131v1</name>
</gene>
<keyword evidence="3" id="KW-1185">Reference proteome</keyword>
<dbReference type="Gene3D" id="3.80.10.10">
    <property type="entry name" value="Ribonuclease Inhibitor"/>
    <property type="match status" value="1"/>
</dbReference>
<feature type="domain" description="F-box" evidence="1">
    <location>
        <begin position="17"/>
        <end position="67"/>
    </location>
</feature>
<dbReference type="EMBL" id="KZ305038">
    <property type="protein sequence ID" value="PIA42066.1"/>
    <property type="molecule type" value="Genomic_DNA"/>
</dbReference>
<protein>
    <recommendedName>
        <fullName evidence="1">F-box domain-containing protein</fullName>
    </recommendedName>
</protein>
<evidence type="ECO:0000259" key="1">
    <source>
        <dbReference type="PROSITE" id="PS50181"/>
    </source>
</evidence>
<dbReference type="InterPro" id="IPR001810">
    <property type="entry name" value="F-box_dom"/>
</dbReference>
<name>A0A2G5DEX9_AQUCA</name>